<evidence type="ECO:0008006" key="4">
    <source>
        <dbReference type="Google" id="ProtNLM"/>
    </source>
</evidence>
<feature type="signal peptide" evidence="1">
    <location>
        <begin position="1"/>
        <end position="20"/>
    </location>
</feature>
<dbReference type="SUPFAM" id="SSF52833">
    <property type="entry name" value="Thioredoxin-like"/>
    <property type="match status" value="1"/>
</dbReference>
<evidence type="ECO:0000313" key="3">
    <source>
        <dbReference type="Proteomes" id="UP000321436"/>
    </source>
</evidence>
<keyword evidence="1" id="KW-0732">Signal</keyword>
<sequence>MKQITLLLCGLLLWSAASFAQTAAKPTLYNPQADARADIDAAVKKAAASGKHVFLQMGGNWCGWCIAFDKLVKSNDTLQNYLEQNYEVVHVNYSQENKNEAVFASLGHPERFGFPVFVILNGKGERIHTQNSEYLEEGKGHSSRKVLQFFKHWAPAALKPAASN</sequence>
<dbReference type="Gene3D" id="3.40.30.10">
    <property type="entry name" value="Glutaredoxin"/>
    <property type="match status" value="1"/>
</dbReference>
<dbReference type="Pfam" id="PF13899">
    <property type="entry name" value="Thioredoxin_7"/>
    <property type="match status" value="1"/>
</dbReference>
<dbReference type="Proteomes" id="UP000321436">
    <property type="component" value="Unassembled WGS sequence"/>
</dbReference>
<dbReference type="OrthoDB" id="195735at2"/>
<proteinExistence type="predicted"/>
<accession>A0A512RKG4</accession>
<feature type="chain" id="PRO_5021961067" description="Thioredoxin domain-containing protein" evidence="1">
    <location>
        <begin position="21"/>
        <end position="164"/>
    </location>
</feature>
<dbReference type="AlphaFoldDB" id="A0A512RKG4"/>
<keyword evidence="3" id="KW-1185">Reference proteome</keyword>
<dbReference type="RefSeq" id="WP_146861702.1">
    <property type="nucleotide sequence ID" value="NZ_BKAU01000002.1"/>
</dbReference>
<evidence type="ECO:0000256" key="1">
    <source>
        <dbReference type="SAM" id="SignalP"/>
    </source>
</evidence>
<organism evidence="2 3">
    <name type="scientific">Chitinophaga cymbidii</name>
    <dbReference type="NCBI Taxonomy" id="1096750"/>
    <lineage>
        <taxon>Bacteria</taxon>
        <taxon>Pseudomonadati</taxon>
        <taxon>Bacteroidota</taxon>
        <taxon>Chitinophagia</taxon>
        <taxon>Chitinophagales</taxon>
        <taxon>Chitinophagaceae</taxon>
        <taxon>Chitinophaga</taxon>
    </lineage>
</organism>
<name>A0A512RKG4_9BACT</name>
<dbReference type="EMBL" id="BKAU01000002">
    <property type="protein sequence ID" value="GEP96160.1"/>
    <property type="molecule type" value="Genomic_DNA"/>
</dbReference>
<dbReference type="InterPro" id="IPR036249">
    <property type="entry name" value="Thioredoxin-like_sf"/>
</dbReference>
<reference evidence="2 3" key="1">
    <citation type="submission" date="2019-07" db="EMBL/GenBank/DDBJ databases">
        <title>Whole genome shotgun sequence of Chitinophaga cymbidii NBRC 109752.</title>
        <authorList>
            <person name="Hosoyama A."/>
            <person name="Uohara A."/>
            <person name="Ohji S."/>
            <person name="Ichikawa N."/>
        </authorList>
    </citation>
    <scope>NUCLEOTIDE SEQUENCE [LARGE SCALE GENOMIC DNA]</scope>
    <source>
        <strain evidence="2 3">NBRC 109752</strain>
    </source>
</reference>
<protein>
    <recommendedName>
        <fullName evidence="4">Thioredoxin domain-containing protein</fullName>
    </recommendedName>
</protein>
<comment type="caution">
    <text evidence="2">The sequence shown here is derived from an EMBL/GenBank/DDBJ whole genome shotgun (WGS) entry which is preliminary data.</text>
</comment>
<evidence type="ECO:0000313" key="2">
    <source>
        <dbReference type="EMBL" id="GEP96160.1"/>
    </source>
</evidence>
<gene>
    <name evidence="2" type="ORF">CCY01nite_24200</name>
</gene>